<dbReference type="NCBIfam" id="TIGR01643">
    <property type="entry name" value="YD_repeat_2x"/>
    <property type="match status" value="3"/>
</dbReference>
<sequence>MGFKQVQLIRMTMKNKRVMDSPLGVAARLMGAFMLLMVAFGANAADCNAVWAATGAKPGSPTCRWDAYAGVPGGMQYYNCISLPLIDAWCATPTAEEPEASCPVADPVYPGNGAVTLTEADFVSGDDIPMLFTRTYRSRSLGNSATAMGPVWFHSWQRNLGLANANNGGASKVLAYRENGEPVTFNWSAGTWRTAGFTGLALAQNGSGWTLTDLKTDTVESYSAQGVLLSESTKTGFVRTLTYGSSGLLTTITQHAAGTDANNDVTLRLDYDDKNRLSRLNDPLGRMTQYGYDANGNLVSVTWPDGYAHRYVYDDARFKNSLTGEVDEAGNRIATWSYDAQGRAVAVSHPNVAQNAQFAYNTGSTVITGRKGATTLSMSSIGGVLRPTGTTSAAGNSNSAWDASGNLLKDVDANGGSTEYSYDDTGRPVRATVKNASGTSISTIRYADTTSLRPSMIASPKLMQSFVYDANGNTTGVSETPTDDPTGARAFDAGKAGGVTTAYGMTYDAMNRLAFVQQTANGKVTGQWRVTRDATGNAFAIITLGSDQDVTEILSRDAAHRVLYGYNPTGDFYLRYDQRARIERFKFNEYESPANGGIRRVFKVRFGYSPDGRVVSRTGTVAKNGNVLDLNDGTDIPISSDEINQWIDNYNYGDSPVGPPANLQGASRLLGDNFLGTSTVCSGCHFSAGLIDGGLRVLVYRLLQNPVVRYGIGQGARKVAENWERIKEMCKPAAETEVDGIPPGRITSEYTDITTGGSVRNIRTDVGKAEFEANLVESGYVQSLSKDGRADIFSKDGARYTVREDSNAGYPTAEYVPAGAPRGTIKIRLPK</sequence>
<evidence type="ECO:0000259" key="4">
    <source>
        <dbReference type="Pfam" id="PF25023"/>
    </source>
</evidence>
<feature type="chain" id="PRO_5042999941" evidence="2">
    <location>
        <begin position="45"/>
        <end position="831"/>
    </location>
</feature>
<keyword evidence="2" id="KW-0732">Signal</keyword>
<dbReference type="Pfam" id="PF25023">
    <property type="entry name" value="TEN_YD-shell"/>
    <property type="match status" value="1"/>
</dbReference>
<reference evidence="5" key="1">
    <citation type="submission" date="2022-08" db="EMBL/GenBank/DDBJ databases">
        <authorList>
            <person name="Kim S.-J."/>
        </authorList>
    </citation>
    <scope>NUCLEOTIDE SEQUENCE</scope>
    <source>
        <strain evidence="5">KJ</strain>
    </source>
</reference>
<dbReference type="InterPro" id="IPR045351">
    <property type="entry name" value="DUF6531"/>
</dbReference>
<feature type="domain" description="Teneurin-like YD-shell" evidence="4">
    <location>
        <begin position="221"/>
        <end position="362"/>
    </location>
</feature>
<dbReference type="AlphaFoldDB" id="A0AAP5QAF9"/>
<organism evidence="5 6">
    <name type="scientific">Paraburkholderia fungorum</name>
    <dbReference type="NCBI Taxonomy" id="134537"/>
    <lineage>
        <taxon>Bacteria</taxon>
        <taxon>Pseudomonadati</taxon>
        <taxon>Pseudomonadota</taxon>
        <taxon>Betaproteobacteria</taxon>
        <taxon>Burkholderiales</taxon>
        <taxon>Burkholderiaceae</taxon>
        <taxon>Paraburkholderia</taxon>
    </lineage>
</organism>
<dbReference type="PANTHER" id="PTHR32305:SF15">
    <property type="entry name" value="PROTEIN RHSA-RELATED"/>
    <property type="match status" value="1"/>
</dbReference>
<dbReference type="InterPro" id="IPR050708">
    <property type="entry name" value="T6SS_VgrG/RHS"/>
</dbReference>
<feature type="signal peptide" evidence="2">
    <location>
        <begin position="1"/>
        <end position="44"/>
    </location>
</feature>
<dbReference type="EMBL" id="JANSLM010000007">
    <property type="protein sequence ID" value="MDT8839988.1"/>
    <property type="molecule type" value="Genomic_DNA"/>
</dbReference>
<feature type="domain" description="DUF6531" evidence="3">
    <location>
        <begin position="106"/>
        <end position="185"/>
    </location>
</feature>
<evidence type="ECO:0000256" key="2">
    <source>
        <dbReference type="SAM" id="SignalP"/>
    </source>
</evidence>
<gene>
    <name evidence="5" type="ORF">ParKJ_21395</name>
</gene>
<protein>
    <submittedName>
        <fullName evidence="5">DUF6531 domain-containing protein</fullName>
    </submittedName>
</protein>
<dbReference type="InterPro" id="IPR006530">
    <property type="entry name" value="YD"/>
</dbReference>
<dbReference type="Proteomes" id="UP001246473">
    <property type="component" value="Unassembled WGS sequence"/>
</dbReference>
<proteinExistence type="predicted"/>
<dbReference type="InterPro" id="IPR031325">
    <property type="entry name" value="RHS_repeat"/>
</dbReference>
<keyword evidence="1" id="KW-0677">Repeat</keyword>
<dbReference type="RefSeq" id="WP_315696955.1">
    <property type="nucleotide sequence ID" value="NZ_JANSLM010000007.1"/>
</dbReference>
<name>A0AAP5QAF9_9BURK</name>
<dbReference type="InterPro" id="IPR056823">
    <property type="entry name" value="TEN-like_YD-shell"/>
</dbReference>
<dbReference type="Pfam" id="PF20148">
    <property type="entry name" value="DUF6531"/>
    <property type="match status" value="1"/>
</dbReference>
<dbReference type="Gene3D" id="2.180.10.10">
    <property type="entry name" value="RHS repeat-associated core"/>
    <property type="match status" value="1"/>
</dbReference>
<evidence type="ECO:0000313" key="6">
    <source>
        <dbReference type="Proteomes" id="UP001246473"/>
    </source>
</evidence>
<evidence type="ECO:0000256" key="1">
    <source>
        <dbReference type="ARBA" id="ARBA00022737"/>
    </source>
</evidence>
<dbReference type="PANTHER" id="PTHR32305">
    <property type="match status" value="1"/>
</dbReference>
<comment type="caution">
    <text evidence="5">The sequence shown here is derived from an EMBL/GenBank/DDBJ whole genome shotgun (WGS) entry which is preliminary data.</text>
</comment>
<evidence type="ECO:0000313" key="5">
    <source>
        <dbReference type="EMBL" id="MDT8839988.1"/>
    </source>
</evidence>
<accession>A0AAP5QAF9</accession>
<dbReference type="Pfam" id="PF05593">
    <property type="entry name" value="RHS_repeat"/>
    <property type="match status" value="1"/>
</dbReference>
<evidence type="ECO:0000259" key="3">
    <source>
        <dbReference type="Pfam" id="PF20148"/>
    </source>
</evidence>